<evidence type="ECO:0000313" key="2">
    <source>
        <dbReference type="Proteomes" id="UP000691718"/>
    </source>
</evidence>
<sequence length="74" mass="8410">MAGELRRPEQLRLKWKNLKNSARKRNTLIRQNNLKIGGGITYIPPDEALDRITSMLDAMCTGSLWSLVVTAKKK</sequence>
<keyword evidence="2" id="KW-1185">Reference proteome</keyword>
<dbReference type="EMBL" id="CAJQZP010000975">
    <property type="protein sequence ID" value="CAG5004328.1"/>
    <property type="molecule type" value="Genomic_DNA"/>
</dbReference>
<dbReference type="Proteomes" id="UP000691718">
    <property type="component" value="Unassembled WGS sequence"/>
</dbReference>
<dbReference type="AlphaFoldDB" id="A0A8S3X804"/>
<name>A0A8S3X804_PARAO</name>
<proteinExistence type="predicted"/>
<gene>
    <name evidence="1" type="ORF">PAPOLLO_LOCUS14369</name>
</gene>
<reference evidence="1" key="1">
    <citation type="submission" date="2021-04" db="EMBL/GenBank/DDBJ databases">
        <authorList>
            <person name="Tunstrom K."/>
        </authorList>
    </citation>
    <scope>NUCLEOTIDE SEQUENCE</scope>
</reference>
<organism evidence="1 2">
    <name type="scientific">Parnassius apollo</name>
    <name type="common">Apollo butterfly</name>
    <name type="synonym">Papilio apollo</name>
    <dbReference type="NCBI Taxonomy" id="110799"/>
    <lineage>
        <taxon>Eukaryota</taxon>
        <taxon>Metazoa</taxon>
        <taxon>Ecdysozoa</taxon>
        <taxon>Arthropoda</taxon>
        <taxon>Hexapoda</taxon>
        <taxon>Insecta</taxon>
        <taxon>Pterygota</taxon>
        <taxon>Neoptera</taxon>
        <taxon>Endopterygota</taxon>
        <taxon>Lepidoptera</taxon>
        <taxon>Glossata</taxon>
        <taxon>Ditrysia</taxon>
        <taxon>Papilionoidea</taxon>
        <taxon>Papilionidae</taxon>
        <taxon>Parnassiinae</taxon>
        <taxon>Parnassini</taxon>
        <taxon>Parnassius</taxon>
        <taxon>Parnassius</taxon>
    </lineage>
</organism>
<comment type="caution">
    <text evidence="1">The sequence shown here is derived from an EMBL/GenBank/DDBJ whole genome shotgun (WGS) entry which is preliminary data.</text>
</comment>
<accession>A0A8S3X804</accession>
<evidence type="ECO:0000313" key="1">
    <source>
        <dbReference type="EMBL" id="CAG5004328.1"/>
    </source>
</evidence>
<dbReference type="OrthoDB" id="7489964at2759"/>
<protein>
    <submittedName>
        <fullName evidence="1">(apollo) hypothetical protein</fullName>
    </submittedName>
</protein>